<gene>
    <name evidence="1" type="ORF">UNSW2_1395</name>
</gene>
<accession>U2GYV6</accession>
<dbReference type="EMBL" id="ANNJ01000018">
    <property type="protein sequence ID" value="ERJ31148.1"/>
    <property type="molecule type" value="Genomic_DNA"/>
</dbReference>
<evidence type="ECO:0000313" key="1">
    <source>
        <dbReference type="EMBL" id="ERJ31148.1"/>
    </source>
</evidence>
<sequence>MDKNSKIEKSYDELTYKSAAFAQSSPYKLMKKILALIFCIFLAACASKPSVKNLNLKSNLNYGGEELAKILEQDDAVAFSSNLREGVFIYISNAKVANYLGVVRAERHAKFNVKELDKNDLLIKSVNDLTQSFDASLERARELKCGTLVIRLKDKFQDLEAANKFLEQNESAFLKMSDEIRCK</sequence>
<evidence type="ECO:0000313" key="2">
    <source>
        <dbReference type="Proteomes" id="UP000016625"/>
    </source>
</evidence>
<dbReference type="AlphaFoldDB" id="U2GYV6"/>
<protein>
    <submittedName>
        <fullName evidence="1">Uncharacterized protein</fullName>
    </submittedName>
</protein>
<reference evidence="1 2" key="1">
    <citation type="journal article" date="2013" name="BMC Genomics">
        <title>Comparative genomics of Campylobacter concisus isolates reveals genetic diversity and provides insights into disease association.</title>
        <authorList>
            <person name="Deshpande N.P."/>
            <person name="Kaakoush N.O."/>
            <person name="Wilkins M.R."/>
            <person name="Mitchell H.M."/>
        </authorList>
    </citation>
    <scope>NUCLEOTIDE SEQUENCE [LARGE SCALE GENOMIC DNA]</scope>
    <source>
        <strain evidence="1 2">UNSW2</strain>
    </source>
</reference>
<comment type="caution">
    <text evidence="1">The sequence shown here is derived from an EMBL/GenBank/DDBJ whole genome shotgun (WGS) entry which is preliminary data.</text>
</comment>
<dbReference type="RefSeq" id="WP_021093318.1">
    <property type="nucleotide sequence ID" value="NZ_ANNJ01000018.1"/>
</dbReference>
<organism evidence="1 2">
    <name type="scientific">Campylobacter concisus UNSW2</name>
    <dbReference type="NCBI Taxonomy" id="1242965"/>
    <lineage>
        <taxon>Bacteria</taxon>
        <taxon>Pseudomonadati</taxon>
        <taxon>Campylobacterota</taxon>
        <taxon>Epsilonproteobacteria</taxon>
        <taxon>Campylobacterales</taxon>
        <taxon>Campylobacteraceae</taxon>
        <taxon>Campylobacter</taxon>
    </lineage>
</organism>
<dbReference type="PATRIC" id="fig|1242965.3.peg.1716"/>
<name>U2GYV6_9BACT</name>
<dbReference type="Proteomes" id="UP000016625">
    <property type="component" value="Unassembled WGS sequence"/>
</dbReference>
<proteinExistence type="predicted"/>